<feature type="domain" description="DUF4833" evidence="1">
    <location>
        <begin position="46"/>
        <end position="180"/>
    </location>
</feature>
<reference evidence="2 3" key="1">
    <citation type="submission" date="2015-06" db="EMBL/GenBank/DDBJ databases">
        <title>Draft genome sequence of an Alphaproteobacteria species associated to the Mediterranean sponge Oscarella lobularis.</title>
        <authorList>
            <person name="Jourda C."/>
            <person name="Santini S."/>
            <person name="Claverie J.-M."/>
        </authorList>
    </citation>
    <scope>NUCLEOTIDE SEQUENCE [LARGE SCALE GENOMIC DNA]</scope>
    <source>
        <strain evidence="2">IGS</strain>
    </source>
</reference>
<protein>
    <recommendedName>
        <fullName evidence="1">DUF4833 domain-containing protein</fullName>
    </recommendedName>
</protein>
<evidence type="ECO:0000313" key="2">
    <source>
        <dbReference type="EMBL" id="KMW57384.1"/>
    </source>
</evidence>
<dbReference type="STRING" id="1675527.AIOL_002347"/>
<accession>A0A0J9E6C7</accession>
<dbReference type="Pfam" id="PF16117">
    <property type="entry name" value="DUF4833"/>
    <property type="match status" value="1"/>
</dbReference>
<keyword evidence="3" id="KW-1185">Reference proteome</keyword>
<name>A0A0J9E6C7_9RHOB</name>
<comment type="caution">
    <text evidence="2">The sequence shown here is derived from an EMBL/GenBank/DDBJ whole genome shotgun (WGS) entry which is preliminary data.</text>
</comment>
<proteinExistence type="predicted"/>
<evidence type="ECO:0000259" key="1">
    <source>
        <dbReference type="Pfam" id="PF16117"/>
    </source>
</evidence>
<dbReference type="EMBL" id="LFTY01000002">
    <property type="protein sequence ID" value="KMW57384.1"/>
    <property type="molecule type" value="Genomic_DNA"/>
</dbReference>
<dbReference type="PATRIC" id="fig|1675527.3.peg.2461"/>
<dbReference type="Proteomes" id="UP000037178">
    <property type="component" value="Unassembled WGS sequence"/>
</dbReference>
<evidence type="ECO:0000313" key="3">
    <source>
        <dbReference type="Proteomes" id="UP000037178"/>
    </source>
</evidence>
<gene>
    <name evidence="2" type="ORF">AIOL_002347</name>
</gene>
<dbReference type="AlphaFoldDB" id="A0A0J9E6C7"/>
<sequence length="191" mass="21601">MADFFVIGSSEDARAVRLESQAVRISDALPAVRPDWPVPKEPGQIFYIQRSINSNTVVYTARYDRNGNLKTRPGRIMWRRYNDAGERKRLKAYEHLAFGLNYRKLEQPGHFLVSLRALPRLTMELHQSGPNKAELIATIGGRQTRARYAYVTVDESGLLPKVTELKLFGVDIATGQAVSETFRVLGGGFRY</sequence>
<organism evidence="2 3">
    <name type="scientific">Candidatus Rhodobacter oscarellae</name>
    <dbReference type="NCBI Taxonomy" id="1675527"/>
    <lineage>
        <taxon>Bacteria</taxon>
        <taxon>Pseudomonadati</taxon>
        <taxon>Pseudomonadota</taxon>
        <taxon>Alphaproteobacteria</taxon>
        <taxon>Rhodobacterales</taxon>
        <taxon>Rhodobacter group</taxon>
        <taxon>Rhodobacter</taxon>
    </lineage>
</organism>
<dbReference type="InterPro" id="IPR032269">
    <property type="entry name" value="DUF4833"/>
</dbReference>